<protein>
    <submittedName>
        <fullName evidence="7">Secretion protein HlyD</fullName>
    </submittedName>
</protein>
<dbReference type="AlphaFoldDB" id="Q1IQL9"/>
<comment type="similarity">
    <text evidence="2">Belongs to the membrane fusion protein (MFP) (TC 8.A.1) family.</text>
</comment>
<keyword evidence="3 4" id="KW-0175">Coiled coil</keyword>
<feature type="coiled-coil region" evidence="4">
    <location>
        <begin position="173"/>
        <end position="224"/>
    </location>
</feature>
<dbReference type="InterPro" id="IPR058637">
    <property type="entry name" value="YknX-like_C"/>
</dbReference>
<dbReference type="Gene3D" id="2.40.50.100">
    <property type="match status" value="1"/>
</dbReference>
<dbReference type="Proteomes" id="UP000002432">
    <property type="component" value="Chromosome"/>
</dbReference>
<dbReference type="HOGENOM" id="CLU_018816_14_5_0"/>
<accession>Q1IQL9</accession>
<evidence type="ECO:0000256" key="1">
    <source>
        <dbReference type="ARBA" id="ARBA00004196"/>
    </source>
</evidence>
<dbReference type="InterPro" id="IPR058792">
    <property type="entry name" value="Beta-barrel_RND_2"/>
</dbReference>
<feature type="domain" description="CusB-like beta-barrel" evidence="5">
    <location>
        <begin position="298"/>
        <end position="371"/>
    </location>
</feature>
<organism evidence="7 8">
    <name type="scientific">Koribacter versatilis (strain Ellin345)</name>
    <dbReference type="NCBI Taxonomy" id="204669"/>
    <lineage>
        <taxon>Bacteria</taxon>
        <taxon>Pseudomonadati</taxon>
        <taxon>Acidobacteriota</taxon>
        <taxon>Terriglobia</taxon>
        <taxon>Terriglobales</taxon>
        <taxon>Candidatus Korobacteraceae</taxon>
        <taxon>Candidatus Korobacter</taxon>
    </lineage>
</organism>
<sequence>MPKIAPFEPATTPDQTEQYAILKNSRRMAATSHNHLNGNGIGHGGRRSMLVPGILLLAVIVGATMLVTRKGTSSIRADRVQRGSLTATISTNGKVEPVADFQAHAPISTTVQKIYVKAGDHVKKGQILLTLDDASVRAQSARAFAQLKTAQAEQAAVQNGGSREEVINRQSQLVKAQADRDAAQRNLAALQKLLQSGAASPAEVQAAENQLRVSEAAVSSLQQTGTQRYSPQDATRVQASEKEAQATYDAAQATLGQTNIRSDVEGTVYSLPVREGTFVNPGDLLVGVAELKTIEVRAFIDEPDLGRLSQGEQVNVSWDALPGRTWTGTVTRVPSTVVTRGTRMVGEILVNVPNDDGKLLPNINVTVSIITAQKNDVITVPREAVRQDGGDKYVYVVADGHIKRQNIQTGISNLTRVEISGLPEKTLVALNSLNMQPLQDGMKVKVAGQ</sequence>
<dbReference type="GO" id="GO:0022857">
    <property type="term" value="F:transmembrane transporter activity"/>
    <property type="evidence" value="ECO:0007669"/>
    <property type="project" value="InterPro"/>
</dbReference>
<dbReference type="KEGG" id="aba:Acid345_1830"/>
<evidence type="ECO:0000256" key="3">
    <source>
        <dbReference type="ARBA" id="ARBA00023054"/>
    </source>
</evidence>
<dbReference type="Gene3D" id="2.40.30.170">
    <property type="match status" value="1"/>
</dbReference>
<dbReference type="InterPro" id="IPR050465">
    <property type="entry name" value="UPF0194_transport"/>
</dbReference>
<evidence type="ECO:0000259" key="6">
    <source>
        <dbReference type="Pfam" id="PF25989"/>
    </source>
</evidence>
<keyword evidence="8" id="KW-1185">Reference proteome</keyword>
<dbReference type="STRING" id="204669.Acid345_1830"/>
<dbReference type="PANTHER" id="PTHR32347">
    <property type="entry name" value="EFFLUX SYSTEM COMPONENT YKNX-RELATED"/>
    <property type="match status" value="1"/>
</dbReference>
<dbReference type="GO" id="GO:0016020">
    <property type="term" value="C:membrane"/>
    <property type="evidence" value="ECO:0007669"/>
    <property type="project" value="InterPro"/>
</dbReference>
<reference evidence="7 8" key="1">
    <citation type="journal article" date="2009" name="Appl. Environ. Microbiol.">
        <title>Three genomes from the phylum Acidobacteria provide insight into the lifestyles of these microorganisms in soils.</title>
        <authorList>
            <person name="Ward N.L."/>
            <person name="Challacombe J.F."/>
            <person name="Janssen P.H."/>
            <person name="Henrissat B."/>
            <person name="Coutinho P.M."/>
            <person name="Wu M."/>
            <person name="Xie G."/>
            <person name="Haft D.H."/>
            <person name="Sait M."/>
            <person name="Badger J."/>
            <person name="Barabote R.D."/>
            <person name="Bradley B."/>
            <person name="Brettin T.S."/>
            <person name="Brinkac L.M."/>
            <person name="Bruce D."/>
            <person name="Creasy T."/>
            <person name="Daugherty S.C."/>
            <person name="Davidsen T.M."/>
            <person name="DeBoy R.T."/>
            <person name="Detter J.C."/>
            <person name="Dodson R.J."/>
            <person name="Durkin A.S."/>
            <person name="Ganapathy A."/>
            <person name="Gwinn-Giglio M."/>
            <person name="Han C.S."/>
            <person name="Khouri H."/>
            <person name="Kiss H."/>
            <person name="Kothari S.P."/>
            <person name="Madupu R."/>
            <person name="Nelson K.E."/>
            <person name="Nelson W.C."/>
            <person name="Paulsen I."/>
            <person name="Penn K."/>
            <person name="Ren Q."/>
            <person name="Rosovitz M.J."/>
            <person name="Selengut J.D."/>
            <person name="Shrivastava S."/>
            <person name="Sullivan S.A."/>
            <person name="Tapia R."/>
            <person name="Thompson L.S."/>
            <person name="Watkins K.L."/>
            <person name="Yang Q."/>
            <person name="Yu C."/>
            <person name="Zafar N."/>
            <person name="Zhou L."/>
            <person name="Kuske C.R."/>
        </authorList>
    </citation>
    <scope>NUCLEOTIDE SEQUENCE [LARGE SCALE GENOMIC DNA]</scope>
    <source>
        <strain evidence="7 8">Ellin345</strain>
    </source>
</reference>
<dbReference type="Gene3D" id="1.10.287.470">
    <property type="entry name" value="Helix hairpin bin"/>
    <property type="match status" value="1"/>
</dbReference>
<evidence type="ECO:0000256" key="4">
    <source>
        <dbReference type="SAM" id="Coils"/>
    </source>
</evidence>
<evidence type="ECO:0000313" key="7">
    <source>
        <dbReference type="EMBL" id="ABF40831.1"/>
    </source>
</evidence>
<evidence type="ECO:0000313" key="8">
    <source>
        <dbReference type="Proteomes" id="UP000002432"/>
    </source>
</evidence>
<feature type="domain" description="YknX-like C-terminal permuted SH3-like" evidence="6">
    <location>
        <begin position="377"/>
        <end position="446"/>
    </location>
</feature>
<dbReference type="NCBIfam" id="TIGR01730">
    <property type="entry name" value="RND_mfp"/>
    <property type="match status" value="1"/>
</dbReference>
<dbReference type="Pfam" id="PF25989">
    <property type="entry name" value="YknX_C"/>
    <property type="match status" value="1"/>
</dbReference>
<dbReference type="EMBL" id="CP000360">
    <property type="protein sequence ID" value="ABF40831.1"/>
    <property type="molecule type" value="Genomic_DNA"/>
</dbReference>
<evidence type="ECO:0000256" key="2">
    <source>
        <dbReference type="ARBA" id="ARBA00009477"/>
    </source>
</evidence>
<dbReference type="eggNOG" id="COG0845">
    <property type="taxonomic scope" value="Bacteria"/>
</dbReference>
<dbReference type="PRINTS" id="PR01490">
    <property type="entry name" value="RTXTOXIND"/>
</dbReference>
<name>Q1IQL9_KORVE</name>
<dbReference type="GO" id="GO:0030313">
    <property type="term" value="C:cell envelope"/>
    <property type="evidence" value="ECO:0007669"/>
    <property type="project" value="UniProtKB-SubCell"/>
</dbReference>
<proteinExistence type="inferred from homology"/>
<dbReference type="InterPro" id="IPR006143">
    <property type="entry name" value="RND_pump_MFP"/>
</dbReference>
<dbReference type="EnsemblBacteria" id="ABF40831">
    <property type="protein sequence ID" value="ABF40831"/>
    <property type="gene ID" value="Acid345_1830"/>
</dbReference>
<dbReference type="PANTHER" id="PTHR32347:SF27">
    <property type="entry name" value="RND EFFLUX PUMP MEMBRANE FUSION PROTEIN BARREL-SANDWICH DOMAIN-CONTAINING PROTEIN"/>
    <property type="match status" value="1"/>
</dbReference>
<dbReference type="SUPFAM" id="SSF111369">
    <property type="entry name" value="HlyD-like secretion proteins"/>
    <property type="match status" value="2"/>
</dbReference>
<dbReference type="Pfam" id="PF25954">
    <property type="entry name" value="Beta-barrel_RND_2"/>
    <property type="match status" value="1"/>
</dbReference>
<dbReference type="Gene3D" id="2.40.420.20">
    <property type="match status" value="1"/>
</dbReference>
<evidence type="ECO:0000259" key="5">
    <source>
        <dbReference type="Pfam" id="PF25954"/>
    </source>
</evidence>
<comment type="subcellular location">
    <subcellularLocation>
        <location evidence="1">Cell envelope</location>
    </subcellularLocation>
</comment>
<gene>
    <name evidence="7" type="ordered locus">Acid345_1830</name>
</gene>